<comment type="caution">
    <text evidence="2">The sequence shown here is derived from an EMBL/GenBank/DDBJ whole genome shotgun (WGS) entry which is preliminary data.</text>
</comment>
<evidence type="ECO:0000313" key="2">
    <source>
        <dbReference type="EMBL" id="CAI2366970.1"/>
    </source>
</evidence>
<sequence>MCYCAMLLTLFQFILQKTYAQDLFVTPENTTINTVTSYGFRIDGILSLNSPHTLQVIIPEGVRIEERYLNDPKSCSLNISISGGAPFLKTHQCTYIQDDLELYKLQLSSEEQYSYVNVTEISFQTKSILTNPDSVRFTDYFKLTTGPYHLTSHPPIIYSPATLISLTVNKLDPTPSTPTTMRFHFQPLHPLPSNSCFKLTYPPTTSFTHPTQTPVASILLDSTSISTFSITHDQLLREFTVCNLFESRFIGEVTVEIEDLTNPGPGQESGVFKVTTLVPGEEGKWDPVDERSERLAKEELCGVIEVKGVEFSTKEVDQEMYVTISGFGWVRANGDSLRIYGDWNSGCEDNASGDLCYKGEESPNCTMHYGFVNNSAKCSYHNGSEYYLELPGYNERNHIYTVGPFQNPLGAIKKSFGKLQVYDQSNTQIMQQLTENAYTTIPRTINVSSAKRNSELTQVALTANYTLSFINPTRMLSDSTITLIFPSDQVGYNSGTACFNGSNNLGCTLSDSNSTHFQTTIAQWCNAGAECAAGSTLSFTLANAMNPSWVVSPLTSSVIIKTTNVQLTGSPTIDQITSGVQFSPTLTPGTLTSFSVTKDLATNKVGEKTSYNITFAIVTAIPADGKLVLTFPSAAVYNAASTKVTCKNSAEILLACSNTSDFINNIKTRIITCTCTSECAALSTILIQLEEVYNPGSTNQTSTSFEAQTKTTEGYMIDTGPVGTTSEFILIPNSFTSVTTNSPTASIVVGAITEYKFTIVLKNAIPSSGGKLVVIFPSQLAVQSGGTCTAVISSTSHTCAVSNDDNTVTVTFNSDAAASSSLEVAIMNGIKNPTVGQQSDAIIFKSTVTGSSTTYDIDEDLTSIKIQPNVYGELKEAYVQRLNNTLINSDNDLEIKTYSSNEILSKSTIKIEYPFDQVQLSGNIPSGIDLIELASAEDDQNDDDLCVSNLASLKFYKMSDTGMGDELCPKSITSNTTHLIVIIQEWCSDGMNPCLAEKANVWFITTGLKNPPNPVPPKNSFGIFIDSKEGYIIDGISSGLYTTPDISPGNLSLIEISRNSSYVGDITNYTVKFETQISIKEPNGVSLYLTFPLGLLYQEETLACTFNGNDVSSECNAEYCETLYGKGVKVLRIPMNCPADSCGVESYNVTFVGFRNPFSTDKPTGSISASIQGSNGNGNNYDNDILSDYKIETEAISLQELESNVCTGNGSWIENRVNSNARILIDLTLKTRILSDSKIIIKITNDIFARTGDSIQCAINPPNNPEEAQNCASSTTENTPTGTILQLTKLCSPEPCPTGTQISITIPRGFTTPSSSTPSLSITTLSPSSHPIDECSIPLTQAVQTPIATVDSVSLSSEKVGMDTSLKISASFDFSTLSTDFVSMEFSERFLIKGEEDVECGKVDSDGEVVGVVECTSIPNPDDETDQEEISSLEIKEVLENCEQDCKVEVLVKGLRNLLVPQEYEGVLRFEVRDEDGNSIADSTYDLSQLSGLKESDLKDASVERSSLKPGASSDLKVYFKTSGVILKGSLIKIDLPINQINLDGSEFKCIDSSTDTELSCTTLSTSPTHYSLTIPSWKCTSENCPPDHPFNLTISSSQNPLDPPSTPTPFSISILSPSSTPLATTTVLPTTPLCIPSISPFKITHLAQHALTNRTKYIISFTVGEQVPAGAKIVLSFPEGRIRKNGEVFVVKSGAGFGDIESAGAVYEDDEWLVGVELDEFCIDGCDAGDFEVMIAQGIKNPEGGFEGSGDFGVEIRDSEGAMLGRGTNSDVSFQKPNLLEASLSRSTNVVRQKVDLTVKFSLNAGIDPPSLPEYDKVILKVPKAAMDKHQEFTCSKEGNPDLGCQDLTDEQPDTEYYVVQINGLFLVDGSNDGSLVHYEFVVQGFRNPQSLEANGVMTSCQLITTTVDLDSIDAIFSDYKFDEDLVLGVMNEYSVIHLNQHSLTLATQYMISFKTYSEIPAGGKIIIKFPEGRLMKIPDQDVAIQTESSEETEILEIDYTYDSTGSSLTKVIITNLCPTTCPPQSFQFKISSGIQNPNLPYPTDGSFTTITTDSTSLPIDQSTSSSLSIPFFTPTPFPSPPLQNTMTRNTSFAHAEVSLTVSLSPSSGGWSSVMKEQGKVVVKVPKKVVVRDSEVMCVAGGEELECERRMDGEYEVVIVEGVCERRSEDCESGGVVEFVIRGYRNPAVGAYGSDGVSCEVLIADNELYYQERSYLSYSPNVNLEIEQFASYDIRPLENSYISDSAEYVISFDTTIKIPANGKIIFTFPEQRIFKDSSSTLIVRNEENLEYTPSEDEVHYDDTGTWLTKIELTSQCISACNIGSFSFNISGGIKNPYYVPSSTDEFITETTDSSGAVINYGIIQNSAVFPILPTMMTDLISVSRSNDLLDTAVTLTVKFKPPETIPRDAKILIGIPHDQINPTGTSLICKKRDSSKEHNCSDEIIGDQFVVTIDKWCLESKETCTLNDPLSFDIEGYKNPNSFIANNATTSWKISITTDNSNLIDFKETAIKPSPDLHGIPPIIQLVSLSDSMINAETTILFNLFLSESLRESSTITFKFPKQFAKIPSQEECNEIPPLSRSLSCQYTQDKDGYIDTVTITLDCNSPNCITSANRAFLINIRNRGTTRAVGGDFTFTTRTASKDFGLAVYENTLIHSPSPLIFASIMNYNQTPGSEAQTDFLFRNSSEIPQYSKINIYLPPEVGFNRAHCSDSEYIKAIVFGNSMTGSCVVDGSSNNKIIISGLFDSAITETTNQEIRVTLNNMINPQQHLIKSGNFNISISDQDGNLIDVLTYDANICSSYVQSMTVEKLDVSNKTVDSTFFLSFYDETVKEYENCTLRIILPPEVVQSQDSKFNFIDDFGFSSEKEILPYDPNLGILIVTGFEQSVHVFEIGPLKNPLGAITVYWRFEIYDSGNLEICKTEGLNHTTTINTFEITRNGPKTVAQTSNCTVKFSPASRFLNNSIVSLILPFQQINYDSSTKVQISSDELSASFSDLNETHFKVEIKNVCREAEECAENTLFELELVNAINPGWICPLNERSAVSTLNPRLAGIPTIDELVTFVEVGNELAEGSLGNLQIRKELSDVVGQETLYNVSFTTVTDIPKGGFIVIEFEKGTVYKSTSEVICKRNGIVTDLKCEVVNETDGNILNINITNACPEGCESNTYFDITIEKVYNPSSIKTDNKNVTVRTMTSQNCPIDSSNFTIPRSITSGSFTIIEKVHPLTIKANKLENYTFTIQPLNPIPHPQGSLTITFPTNFTLSPTCSITSTSSSPSGPFSSFSSFTTTPSPASFTIKFSLQIEAGSTLTVNLTECIRNPMPFKPSGEYPTLEDAKSPVVFKSEVKNDTGVESTIDYDNESVKIYTDDYGDLNSVSVNRVSTVDGNGDGMNEEVDINITFNNSMPITLRSQIFIYIPRDQFELTGEDLSAIQHSPIGIGRQPIVEFLFYGSSDCKYVELRFSEFCAAEGENTFCQENIITNLTIKGFKNSHKPGKGLNSFKVFIGATASKSESKEEGIFAYPPIKARSLEQPSINRSSNVVAASTSLTIGFNLQNEIQESNGVYFLFEPPEEFLFEDSNFSCFFDQSDVTSGCLVEYNDTSWYAKQVNWIRVPIDCSLGSCPIGEHKVTISGLRNPFTNKILEGVISLKTQSKYGSEYVTYDSVNYSLEIGSEGDHLRNLIPNTCSATIERSSVEPYDPVELAVNVRTTKKISCNSFIRIMLPYSEFLRTGERIIYKKRSESGRVMKIYPVHDGSTVDRLWVEFPEFCCANSDTLEEPGYCEEGSNMSIIIPQGFRNRNAVQEKLAKSFIVMIMDSTRENTLETYTKFREKDSLTATQVDVTSITVALENPFIGFSGYMDISAIHGFTVIQSDQIVIYFEAESELKSDNELYCSRIIDGVASNISCIPSFNSDEYLVKLIVDVHCPCEKMSLYTFRIHNIHDYLKFSGNMKYEIRVCDQTQLSVLENEEDGCFSKGVGSGSLNEGISLTAGDLSEVNIERSNNVQGESSDLKISFKTLGIIPEESKVKIELPFNQIQPEGSSFTCFDSLNDNPIVCNTFKEDSLGYNYVIIQDWDCIADGCEANKDFQITIKSSKNPITSVPYPDPLVISFFISSDTLLFSSSSEINASSQLEVGKFDIHNITHNTPQYSSTTEYIIFFKPGPDSEIQVNDRVVFTFPANRVLKSDSSLLLKREFIITNVDESYEFKISEGIKNPDSSYNYEGYFITEVFDSSEKVLYRNMTKSSDLKTLQPQQIAACIKKSIDEPEEETVLIVKIKDDTHDSDTNNILENQKVLVKIPISQVIIDSAITCHQGDCSQSVICYLETSEEYHTITLLNLDTNHNEKCTFRTPDLIINGLKNPSSSTTADTSPWSVLIADSNSKIIKGASNITPVLSTPTDAPSIEKCYFCCIDSSC</sequence>
<protein>
    <submittedName>
        <fullName evidence="2">Uncharacterized protein</fullName>
    </submittedName>
</protein>
<name>A0AAD1XAE3_EUPCR</name>
<keyword evidence="3" id="KW-1185">Reference proteome</keyword>
<keyword evidence="1" id="KW-0732">Signal</keyword>
<proteinExistence type="predicted"/>
<evidence type="ECO:0000256" key="1">
    <source>
        <dbReference type="SAM" id="SignalP"/>
    </source>
</evidence>
<gene>
    <name evidence="2" type="ORF">ECRASSUSDP1_LOCUS8246</name>
</gene>
<reference evidence="2" key="1">
    <citation type="submission" date="2023-07" db="EMBL/GenBank/DDBJ databases">
        <authorList>
            <consortium name="AG Swart"/>
            <person name="Singh M."/>
            <person name="Singh A."/>
            <person name="Seah K."/>
            <person name="Emmerich C."/>
        </authorList>
    </citation>
    <scope>NUCLEOTIDE SEQUENCE</scope>
    <source>
        <strain evidence="2">DP1</strain>
    </source>
</reference>
<feature type="chain" id="PRO_5042172917" evidence="1">
    <location>
        <begin position="21"/>
        <end position="4415"/>
    </location>
</feature>
<dbReference type="Proteomes" id="UP001295684">
    <property type="component" value="Unassembled WGS sequence"/>
</dbReference>
<accession>A0AAD1XAE3</accession>
<dbReference type="EMBL" id="CAMPGE010008059">
    <property type="protein sequence ID" value="CAI2366970.1"/>
    <property type="molecule type" value="Genomic_DNA"/>
</dbReference>
<organism evidence="2 3">
    <name type="scientific">Euplotes crassus</name>
    <dbReference type="NCBI Taxonomy" id="5936"/>
    <lineage>
        <taxon>Eukaryota</taxon>
        <taxon>Sar</taxon>
        <taxon>Alveolata</taxon>
        <taxon>Ciliophora</taxon>
        <taxon>Intramacronucleata</taxon>
        <taxon>Spirotrichea</taxon>
        <taxon>Hypotrichia</taxon>
        <taxon>Euplotida</taxon>
        <taxon>Euplotidae</taxon>
        <taxon>Moneuplotes</taxon>
    </lineage>
</organism>
<evidence type="ECO:0000313" key="3">
    <source>
        <dbReference type="Proteomes" id="UP001295684"/>
    </source>
</evidence>
<feature type="signal peptide" evidence="1">
    <location>
        <begin position="1"/>
        <end position="20"/>
    </location>
</feature>